<accession>A0A2K9Z7F6</accession>
<reference evidence="1 2" key="1">
    <citation type="submission" date="2017-11" db="EMBL/GenBank/DDBJ databases">
        <title>Complete genome of Rhizobium leguminosarum Norway, an ineffective micro-symbiont.</title>
        <authorList>
            <person name="Hoffrichter A."/>
            <person name="Liang J."/>
            <person name="Brachmann A."/>
            <person name="Marin M."/>
        </authorList>
    </citation>
    <scope>NUCLEOTIDE SEQUENCE [LARGE SCALE GENOMIC DNA]</scope>
    <source>
        <strain evidence="1 2">Norway</strain>
    </source>
</reference>
<dbReference type="AlphaFoldDB" id="A0A2K9Z7F6"/>
<evidence type="ECO:0000313" key="1">
    <source>
        <dbReference type="EMBL" id="AUW44159.1"/>
    </source>
</evidence>
<gene>
    <name evidence="1" type="ORF">CUJ84_Chr003828</name>
</gene>
<dbReference type="Proteomes" id="UP000238523">
    <property type="component" value="Chromosome"/>
</dbReference>
<protein>
    <submittedName>
        <fullName evidence="1">Uncharacterized protein</fullName>
    </submittedName>
</protein>
<dbReference type="EMBL" id="CP025012">
    <property type="protein sequence ID" value="AUW44159.1"/>
    <property type="molecule type" value="Genomic_DNA"/>
</dbReference>
<proteinExistence type="predicted"/>
<organism evidence="1 2">
    <name type="scientific">Rhizobium leguminosarum</name>
    <dbReference type="NCBI Taxonomy" id="384"/>
    <lineage>
        <taxon>Bacteria</taxon>
        <taxon>Pseudomonadati</taxon>
        <taxon>Pseudomonadota</taxon>
        <taxon>Alphaproteobacteria</taxon>
        <taxon>Hyphomicrobiales</taxon>
        <taxon>Rhizobiaceae</taxon>
        <taxon>Rhizobium/Agrobacterium group</taxon>
        <taxon>Rhizobium</taxon>
    </lineage>
</organism>
<name>A0A2K9Z7F6_RHILE</name>
<sequence>MCIACRPSFSKGLNAGGIMGAEALVQSSKT</sequence>
<evidence type="ECO:0000313" key="2">
    <source>
        <dbReference type="Proteomes" id="UP000238523"/>
    </source>
</evidence>